<reference evidence="2 3" key="1">
    <citation type="journal article" date="2007" name="Nature">
        <title>Evolution of genes and genomes on the Drosophila phylogeny.</title>
        <authorList>
            <consortium name="Drosophila 12 Genomes Consortium"/>
            <person name="Clark A.G."/>
            <person name="Eisen M.B."/>
            <person name="Smith D.R."/>
            <person name="Bergman C.M."/>
            <person name="Oliver B."/>
            <person name="Markow T.A."/>
            <person name="Kaufman T.C."/>
            <person name="Kellis M."/>
            <person name="Gelbart W."/>
            <person name="Iyer V.N."/>
            <person name="Pollard D.A."/>
            <person name="Sackton T.B."/>
            <person name="Larracuente A.M."/>
            <person name="Singh N.D."/>
            <person name="Abad J.P."/>
            <person name="Abt D.N."/>
            <person name="Adryan B."/>
            <person name="Aguade M."/>
            <person name="Akashi H."/>
            <person name="Anderson W.W."/>
            <person name="Aquadro C.F."/>
            <person name="Ardell D.H."/>
            <person name="Arguello R."/>
            <person name="Artieri C.G."/>
            <person name="Barbash D.A."/>
            <person name="Barker D."/>
            <person name="Barsanti P."/>
            <person name="Batterham P."/>
            <person name="Batzoglou S."/>
            <person name="Begun D."/>
            <person name="Bhutkar A."/>
            <person name="Blanco E."/>
            <person name="Bosak S.A."/>
            <person name="Bradley R.K."/>
            <person name="Brand A.D."/>
            <person name="Brent M.R."/>
            <person name="Brooks A.N."/>
            <person name="Brown R.H."/>
            <person name="Butlin R.K."/>
            <person name="Caggese C."/>
            <person name="Calvi B.R."/>
            <person name="Bernardo de Carvalho A."/>
            <person name="Caspi A."/>
            <person name="Castrezana S."/>
            <person name="Celniker S.E."/>
            <person name="Chang J.L."/>
            <person name="Chapple C."/>
            <person name="Chatterji S."/>
            <person name="Chinwalla A."/>
            <person name="Civetta A."/>
            <person name="Clifton S.W."/>
            <person name="Comeron J.M."/>
            <person name="Costello J.C."/>
            <person name="Coyne J.A."/>
            <person name="Daub J."/>
            <person name="David R.G."/>
            <person name="Delcher A.L."/>
            <person name="Delehaunty K."/>
            <person name="Do C.B."/>
            <person name="Ebling H."/>
            <person name="Edwards K."/>
            <person name="Eickbush T."/>
            <person name="Evans J.D."/>
            <person name="Filipski A."/>
            <person name="Findeiss S."/>
            <person name="Freyhult E."/>
            <person name="Fulton L."/>
            <person name="Fulton R."/>
            <person name="Garcia A.C."/>
            <person name="Gardiner A."/>
            <person name="Garfield D.A."/>
            <person name="Garvin B.E."/>
            <person name="Gibson G."/>
            <person name="Gilbert D."/>
            <person name="Gnerre S."/>
            <person name="Godfrey J."/>
            <person name="Good R."/>
            <person name="Gotea V."/>
            <person name="Gravely B."/>
            <person name="Greenberg A.J."/>
            <person name="Griffiths-Jones S."/>
            <person name="Gross S."/>
            <person name="Guigo R."/>
            <person name="Gustafson E.A."/>
            <person name="Haerty W."/>
            <person name="Hahn M.W."/>
            <person name="Halligan D.L."/>
            <person name="Halpern A.L."/>
            <person name="Halter G.M."/>
            <person name="Han M.V."/>
            <person name="Heger A."/>
            <person name="Hillier L."/>
            <person name="Hinrichs A.S."/>
            <person name="Holmes I."/>
            <person name="Hoskins R.A."/>
            <person name="Hubisz M.J."/>
            <person name="Hultmark D."/>
            <person name="Huntley M.A."/>
            <person name="Jaffe D.B."/>
            <person name="Jagadeeshan S."/>
            <person name="Jeck W.R."/>
            <person name="Johnson J."/>
            <person name="Jones C.D."/>
            <person name="Jordan W.C."/>
            <person name="Karpen G.H."/>
            <person name="Kataoka E."/>
            <person name="Keightley P.D."/>
            <person name="Kheradpour P."/>
            <person name="Kirkness E.F."/>
            <person name="Koerich L.B."/>
            <person name="Kristiansen K."/>
            <person name="Kudrna D."/>
            <person name="Kulathinal R.J."/>
            <person name="Kumar S."/>
            <person name="Kwok R."/>
            <person name="Lander E."/>
            <person name="Langley C.H."/>
            <person name="Lapoint R."/>
            <person name="Lazzaro B.P."/>
            <person name="Lee S.J."/>
            <person name="Levesque L."/>
            <person name="Li R."/>
            <person name="Lin C.F."/>
            <person name="Lin M.F."/>
            <person name="Lindblad-Toh K."/>
            <person name="Llopart A."/>
            <person name="Long M."/>
            <person name="Low L."/>
            <person name="Lozovsky E."/>
            <person name="Lu J."/>
            <person name="Luo M."/>
            <person name="Machado C.A."/>
            <person name="Makalowski W."/>
            <person name="Marzo M."/>
            <person name="Matsuda M."/>
            <person name="Matzkin L."/>
            <person name="McAllister B."/>
            <person name="McBride C.S."/>
            <person name="McKernan B."/>
            <person name="McKernan K."/>
            <person name="Mendez-Lago M."/>
            <person name="Minx P."/>
            <person name="Mollenhauer M.U."/>
            <person name="Montooth K."/>
            <person name="Mount S.M."/>
            <person name="Mu X."/>
            <person name="Myers E."/>
            <person name="Negre B."/>
            <person name="Newfeld S."/>
            <person name="Nielsen R."/>
            <person name="Noor M.A."/>
            <person name="O'Grady P."/>
            <person name="Pachter L."/>
            <person name="Papaceit M."/>
            <person name="Parisi M.J."/>
            <person name="Parisi M."/>
            <person name="Parts L."/>
            <person name="Pedersen J.S."/>
            <person name="Pesole G."/>
            <person name="Phillippy A.M."/>
            <person name="Ponting C.P."/>
            <person name="Pop M."/>
            <person name="Porcelli D."/>
            <person name="Powell J.R."/>
            <person name="Prohaska S."/>
            <person name="Pruitt K."/>
            <person name="Puig M."/>
            <person name="Quesneville H."/>
            <person name="Ram K.R."/>
            <person name="Rand D."/>
            <person name="Rasmussen M.D."/>
            <person name="Reed L.K."/>
            <person name="Reenan R."/>
            <person name="Reily A."/>
            <person name="Remington K.A."/>
            <person name="Rieger T.T."/>
            <person name="Ritchie M.G."/>
            <person name="Robin C."/>
            <person name="Rogers Y.H."/>
            <person name="Rohde C."/>
            <person name="Rozas J."/>
            <person name="Rubenfield M.J."/>
            <person name="Ruiz A."/>
            <person name="Russo S."/>
            <person name="Salzberg S.L."/>
            <person name="Sanchez-Gracia A."/>
            <person name="Saranga D.J."/>
            <person name="Sato H."/>
            <person name="Schaeffer S.W."/>
            <person name="Schatz M.C."/>
            <person name="Schlenke T."/>
            <person name="Schwartz R."/>
            <person name="Segarra C."/>
            <person name="Singh R.S."/>
            <person name="Sirot L."/>
            <person name="Sirota M."/>
            <person name="Sisneros N.B."/>
            <person name="Smith C.D."/>
            <person name="Smith T.F."/>
            <person name="Spieth J."/>
            <person name="Stage D.E."/>
            <person name="Stark A."/>
            <person name="Stephan W."/>
            <person name="Strausberg R.L."/>
            <person name="Strempel S."/>
            <person name="Sturgill D."/>
            <person name="Sutton G."/>
            <person name="Sutton G.G."/>
            <person name="Tao W."/>
            <person name="Teichmann S."/>
            <person name="Tobari Y.N."/>
            <person name="Tomimura Y."/>
            <person name="Tsolas J.M."/>
            <person name="Valente V.L."/>
            <person name="Venter E."/>
            <person name="Venter J.C."/>
            <person name="Vicario S."/>
            <person name="Vieira F.G."/>
            <person name="Vilella A.J."/>
            <person name="Villasante A."/>
            <person name="Walenz B."/>
            <person name="Wang J."/>
            <person name="Wasserman M."/>
            <person name="Watts T."/>
            <person name="Wilson D."/>
            <person name="Wilson R.K."/>
            <person name="Wing R.A."/>
            <person name="Wolfner M.F."/>
            <person name="Wong A."/>
            <person name="Wong G.K."/>
            <person name="Wu C.I."/>
            <person name="Wu G."/>
            <person name="Yamamoto D."/>
            <person name="Yang H.P."/>
            <person name="Yang S.P."/>
            <person name="Yorke J.A."/>
            <person name="Yoshida K."/>
            <person name="Zdobnov E."/>
            <person name="Zhang P."/>
            <person name="Zhang Y."/>
            <person name="Zimin A.V."/>
            <person name="Baldwin J."/>
            <person name="Abdouelleil A."/>
            <person name="Abdulkadir J."/>
            <person name="Abebe A."/>
            <person name="Abera B."/>
            <person name="Abreu J."/>
            <person name="Acer S.C."/>
            <person name="Aftuck L."/>
            <person name="Alexander A."/>
            <person name="An P."/>
            <person name="Anderson E."/>
            <person name="Anderson S."/>
            <person name="Arachi H."/>
            <person name="Azer M."/>
            <person name="Bachantsang P."/>
            <person name="Barry A."/>
            <person name="Bayul T."/>
            <person name="Berlin A."/>
            <person name="Bessette D."/>
            <person name="Bloom T."/>
            <person name="Blye J."/>
            <person name="Boguslavskiy L."/>
            <person name="Bonnet C."/>
            <person name="Boukhgalter B."/>
            <person name="Bourzgui I."/>
            <person name="Brown A."/>
            <person name="Cahill P."/>
            <person name="Channer S."/>
            <person name="Cheshatsang Y."/>
            <person name="Chuda L."/>
            <person name="Citroen M."/>
            <person name="Collymore A."/>
            <person name="Cooke P."/>
            <person name="Costello M."/>
            <person name="D'Aco K."/>
            <person name="Daza R."/>
            <person name="De Haan G."/>
            <person name="DeGray S."/>
            <person name="DeMaso C."/>
            <person name="Dhargay N."/>
            <person name="Dooley K."/>
            <person name="Dooley E."/>
            <person name="Doricent M."/>
            <person name="Dorje P."/>
            <person name="Dorjee K."/>
            <person name="Dupes A."/>
            <person name="Elong R."/>
            <person name="Falk J."/>
            <person name="Farina A."/>
            <person name="Faro S."/>
            <person name="Ferguson D."/>
            <person name="Fisher S."/>
            <person name="Foley C.D."/>
            <person name="Franke A."/>
            <person name="Friedrich D."/>
            <person name="Gadbois L."/>
            <person name="Gearin G."/>
            <person name="Gearin C.R."/>
            <person name="Giannoukos G."/>
            <person name="Goode T."/>
            <person name="Graham J."/>
            <person name="Grandbois E."/>
            <person name="Grewal S."/>
            <person name="Gyaltsen K."/>
            <person name="Hafez N."/>
            <person name="Hagos B."/>
            <person name="Hall J."/>
            <person name="Henson C."/>
            <person name="Hollinger A."/>
            <person name="Honan T."/>
            <person name="Huard M.D."/>
            <person name="Hughes L."/>
            <person name="Hurhula B."/>
            <person name="Husby M.E."/>
            <person name="Kamat A."/>
            <person name="Kanga B."/>
            <person name="Kashin S."/>
            <person name="Khazanovich D."/>
            <person name="Kisner P."/>
            <person name="Lance K."/>
            <person name="Lara M."/>
            <person name="Lee W."/>
            <person name="Lennon N."/>
            <person name="Letendre F."/>
            <person name="LeVine R."/>
            <person name="Lipovsky A."/>
            <person name="Liu X."/>
            <person name="Liu J."/>
            <person name="Liu S."/>
            <person name="Lokyitsang T."/>
            <person name="Lokyitsang Y."/>
            <person name="Lubonja R."/>
            <person name="Lui A."/>
            <person name="MacDonald P."/>
            <person name="Magnisalis V."/>
            <person name="Maru K."/>
            <person name="Matthews C."/>
            <person name="McCusker W."/>
            <person name="McDonough S."/>
            <person name="Mehta T."/>
            <person name="Meldrim J."/>
            <person name="Meneus L."/>
            <person name="Mihai O."/>
            <person name="Mihalev A."/>
            <person name="Mihova T."/>
            <person name="Mittelman R."/>
            <person name="Mlenga V."/>
            <person name="Montmayeur A."/>
            <person name="Mulrain L."/>
            <person name="Navidi A."/>
            <person name="Naylor J."/>
            <person name="Negash T."/>
            <person name="Nguyen T."/>
            <person name="Nguyen N."/>
            <person name="Nicol R."/>
            <person name="Norbu C."/>
            <person name="Norbu N."/>
            <person name="Novod N."/>
            <person name="O'Neill B."/>
            <person name="Osman S."/>
            <person name="Markiewicz E."/>
            <person name="Oyono O.L."/>
            <person name="Patti C."/>
            <person name="Phunkhang P."/>
            <person name="Pierre F."/>
            <person name="Priest M."/>
            <person name="Raghuraman S."/>
            <person name="Rege F."/>
            <person name="Reyes R."/>
            <person name="Rise C."/>
            <person name="Rogov P."/>
            <person name="Ross K."/>
            <person name="Ryan E."/>
            <person name="Settipalli S."/>
            <person name="Shea T."/>
            <person name="Sherpa N."/>
            <person name="Shi L."/>
            <person name="Shih D."/>
            <person name="Sparrow T."/>
            <person name="Spaulding J."/>
            <person name="Stalker J."/>
            <person name="Stange-Thomann N."/>
            <person name="Stavropoulos S."/>
            <person name="Stone C."/>
            <person name="Strader C."/>
            <person name="Tesfaye S."/>
            <person name="Thomson T."/>
            <person name="Thoulutsang Y."/>
            <person name="Thoulutsang D."/>
            <person name="Topham K."/>
            <person name="Topping I."/>
            <person name="Tsamla T."/>
            <person name="Vassiliev H."/>
            <person name="Vo A."/>
            <person name="Wangchuk T."/>
            <person name="Wangdi T."/>
            <person name="Weiand M."/>
            <person name="Wilkinson J."/>
            <person name="Wilson A."/>
            <person name="Yadav S."/>
            <person name="Young G."/>
            <person name="Yu Q."/>
            <person name="Zembek L."/>
            <person name="Zhong D."/>
            <person name="Zimmer A."/>
            <person name="Zwirko Z."/>
            <person name="Jaffe D.B."/>
            <person name="Alvarez P."/>
            <person name="Brockman W."/>
            <person name="Butler J."/>
            <person name="Chin C."/>
            <person name="Gnerre S."/>
            <person name="Grabherr M."/>
            <person name="Kleber M."/>
            <person name="Mauceli E."/>
            <person name="MacCallum I."/>
        </authorList>
    </citation>
    <scope>NUCLEOTIDE SEQUENCE [LARGE SCALE GENOMIC DNA]</scope>
    <source>
        <strain evidence="3">MSH-3 / Tucson 14011-0111.49</strain>
    </source>
</reference>
<feature type="region of interest" description="Disordered" evidence="1">
    <location>
        <begin position="293"/>
        <end position="328"/>
    </location>
</feature>
<feature type="compositionally biased region" description="Basic and acidic residues" evidence="1">
    <location>
        <begin position="97"/>
        <end position="130"/>
    </location>
</feature>
<protein>
    <submittedName>
        <fullName evidence="2">GL17002</fullName>
    </submittedName>
</protein>
<accession>B4GH65</accession>
<feature type="compositionally biased region" description="Basic and acidic residues" evidence="1">
    <location>
        <begin position="173"/>
        <end position="182"/>
    </location>
</feature>
<name>B4GH65_DROPE</name>
<dbReference type="EMBL" id="CH479183">
    <property type="protein sequence ID" value="EDW35835.1"/>
    <property type="molecule type" value="Genomic_DNA"/>
</dbReference>
<dbReference type="OMA" id="IRQPVDW"/>
<evidence type="ECO:0000256" key="1">
    <source>
        <dbReference type="SAM" id="MobiDB-lite"/>
    </source>
</evidence>
<organism evidence="3">
    <name type="scientific">Drosophila persimilis</name>
    <name type="common">Fruit fly</name>
    <dbReference type="NCBI Taxonomy" id="7234"/>
    <lineage>
        <taxon>Eukaryota</taxon>
        <taxon>Metazoa</taxon>
        <taxon>Ecdysozoa</taxon>
        <taxon>Arthropoda</taxon>
        <taxon>Hexapoda</taxon>
        <taxon>Insecta</taxon>
        <taxon>Pterygota</taxon>
        <taxon>Neoptera</taxon>
        <taxon>Endopterygota</taxon>
        <taxon>Diptera</taxon>
        <taxon>Brachycera</taxon>
        <taxon>Muscomorpha</taxon>
        <taxon>Ephydroidea</taxon>
        <taxon>Drosophilidae</taxon>
        <taxon>Drosophila</taxon>
        <taxon>Sophophora</taxon>
    </lineage>
</organism>
<sequence length="328" mass="35921">MICGLPVPVRLLLPQLQPSRWKHLMPEPRSQLLQLLKTFCQKSDKNCGPPKPKAEKEPSGCTSYKKDPCDESSVAPKMEKDCPPKPSNTRLDRRRKYLAEMEKKKAKKEPPEEPNHCAKPKEEKASKKDSCGQAKPKASKESACGKTEPKASTKDPCSKPEAKAAKESACGKTEPKASKEDSCGPGEGGQIFKEGPLGKSVAKQSPAPTCETAADKVATLQPQQTESQIAKRAPSANEIRQPVDWNAMESLLSCMVTGVKVACVTHEERKIFDKLAAARDRRLDHEEEAQNMKCAAGAAKNMPPDADPRAKKCPETVEKGEDSRDHEE</sequence>
<gene>
    <name evidence="2" type="primary">Dper\GL17002</name>
    <name evidence="2" type="ORF">Dper_GL17002</name>
</gene>
<feature type="compositionally biased region" description="Basic and acidic residues" evidence="1">
    <location>
        <begin position="306"/>
        <end position="328"/>
    </location>
</feature>
<evidence type="ECO:0000313" key="2">
    <source>
        <dbReference type="EMBL" id="EDW35835.1"/>
    </source>
</evidence>
<feature type="region of interest" description="Disordered" evidence="1">
    <location>
        <begin position="44"/>
        <end position="212"/>
    </location>
</feature>
<feature type="compositionally biased region" description="Basic and acidic residues" evidence="1">
    <location>
        <begin position="52"/>
        <end position="69"/>
    </location>
</feature>
<dbReference type="HOGENOM" id="CLU_848018_0_0_1"/>
<dbReference type="AlphaFoldDB" id="B4GH65"/>
<evidence type="ECO:0000313" key="3">
    <source>
        <dbReference type="Proteomes" id="UP000008744"/>
    </source>
</evidence>
<dbReference type="Proteomes" id="UP000008744">
    <property type="component" value="Unassembled WGS sequence"/>
</dbReference>
<feature type="compositionally biased region" description="Basic and acidic residues" evidence="1">
    <location>
        <begin position="147"/>
        <end position="166"/>
    </location>
</feature>
<keyword evidence="3" id="KW-1185">Reference proteome</keyword>
<proteinExistence type="predicted"/>